<dbReference type="SUPFAM" id="SSF48371">
    <property type="entry name" value="ARM repeat"/>
    <property type="match status" value="1"/>
</dbReference>
<accession>A0AAD7KC72</accession>
<dbReference type="AlphaFoldDB" id="A0AAD7KC72"/>
<organism evidence="1 2">
    <name type="scientific">Mycena metata</name>
    <dbReference type="NCBI Taxonomy" id="1033252"/>
    <lineage>
        <taxon>Eukaryota</taxon>
        <taxon>Fungi</taxon>
        <taxon>Dikarya</taxon>
        <taxon>Basidiomycota</taxon>
        <taxon>Agaricomycotina</taxon>
        <taxon>Agaricomycetes</taxon>
        <taxon>Agaricomycetidae</taxon>
        <taxon>Agaricales</taxon>
        <taxon>Marasmiineae</taxon>
        <taxon>Mycenaceae</taxon>
        <taxon>Mycena</taxon>
    </lineage>
</organism>
<name>A0AAD7KC72_9AGAR</name>
<dbReference type="EMBL" id="JARKIB010000003">
    <property type="protein sequence ID" value="KAJ7782616.1"/>
    <property type="molecule type" value="Genomic_DNA"/>
</dbReference>
<sequence>MTPQRDFPLNQQLANATSGLSSFKRDLMSSALISSFATELRHVSDPSRRLEIVHALGLLICLPSEQAQAPLILQILLDDLETEPSYVSIGAATLQAVARVARHFQSSDGPRLIRDLLNAWPRLFDWLWIRASHLDIPETLPDPSLTKSDYYSATISVLSLYASRPELLRMASENDATPTNFLAARMWYWKVQGIDMSIPASIAPLCRIYLNSGSTPNTQCCALGVAAHIPSLVTYDLETFIQDVNLTDHAVVSTIGSLLLAPNAELAAATIDIKSIEAHLGMIATLSSAPRHTYSFLNHHSPSVVAKVLLSLSNLSPSTADATVVATCVSLCVEHLCNILEARAGFEPIWEALDAMLLPVLVKCYARIAPLNALAATGNDSSFLLSTILSKYLIYISIRDRVSKSLDIIAATGTEALLVPNSPFAIAWSDFKELAIQRIQIQERHVRLKTEIICCNITDCQIYDWKHGHKESCYRVNPHPARKNFPIGNRDLRSVDEVVRYDLKLMFPEIRAAWNASRDGAAPVIIFDYTKHPRGFSIMSADAQNSPFNHDTPRLRIFWKETVEMLDLKRKQGVIVINSAAGTSPYSTSGMITLAELEGTIASTGPLFGPSTTLSVG</sequence>
<protein>
    <submittedName>
        <fullName evidence="1">Uncharacterized protein</fullName>
    </submittedName>
</protein>
<evidence type="ECO:0000313" key="1">
    <source>
        <dbReference type="EMBL" id="KAJ7782616.1"/>
    </source>
</evidence>
<evidence type="ECO:0000313" key="2">
    <source>
        <dbReference type="Proteomes" id="UP001215598"/>
    </source>
</evidence>
<proteinExistence type="predicted"/>
<dbReference type="InterPro" id="IPR016024">
    <property type="entry name" value="ARM-type_fold"/>
</dbReference>
<keyword evidence="2" id="KW-1185">Reference proteome</keyword>
<gene>
    <name evidence="1" type="ORF">B0H16DRAFT_1682068</name>
</gene>
<dbReference type="Proteomes" id="UP001215598">
    <property type="component" value="Unassembled WGS sequence"/>
</dbReference>
<comment type="caution">
    <text evidence="1">The sequence shown here is derived from an EMBL/GenBank/DDBJ whole genome shotgun (WGS) entry which is preliminary data.</text>
</comment>
<reference evidence="1" key="1">
    <citation type="submission" date="2023-03" db="EMBL/GenBank/DDBJ databases">
        <title>Massive genome expansion in bonnet fungi (Mycena s.s.) driven by repeated elements and novel gene families across ecological guilds.</title>
        <authorList>
            <consortium name="Lawrence Berkeley National Laboratory"/>
            <person name="Harder C.B."/>
            <person name="Miyauchi S."/>
            <person name="Viragh M."/>
            <person name="Kuo A."/>
            <person name="Thoen E."/>
            <person name="Andreopoulos B."/>
            <person name="Lu D."/>
            <person name="Skrede I."/>
            <person name="Drula E."/>
            <person name="Henrissat B."/>
            <person name="Morin E."/>
            <person name="Kohler A."/>
            <person name="Barry K."/>
            <person name="LaButti K."/>
            <person name="Morin E."/>
            <person name="Salamov A."/>
            <person name="Lipzen A."/>
            <person name="Mereny Z."/>
            <person name="Hegedus B."/>
            <person name="Baldrian P."/>
            <person name="Stursova M."/>
            <person name="Weitz H."/>
            <person name="Taylor A."/>
            <person name="Grigoriev I.V."/>
            <person name="Nagy L.G."/>
            <person name="Martin F."/>
            <person name="Kauserud H."/>
        </authorList>
    </citation>
    <scope>NUCLEOTIDE SEQUENCE</scope>
    <source>
        <strain evidence="1">CBHHK182m</strain>
    </source>
</reference>